<dbReference type="AlphaFoldDB" id="A0A0B7AXC8"/>
<evidence type="ECO:0000313" key="3">
    <source>
        <dbReference type="EMBL" id="CEK85650.1"/>
    </source>
</evidence>
<feature type="chain" id="PRO_5007391503" evidence="1">
    <location>
        <begin position="21"/>
        <end position="51"/>
    </location>
</feature>
<gene>
    <name evidence="2" type="primary">ORF149393</name>
    <name evidence="3" type="synonym">ORF149396</name>
</gene>
<dbReference type="EMBL" id="HACG01038784">
    <property type="protein sequence ID" value="CEK85649.1"/>
    <property type="molecule type" value="Transcribed_RNA"/>
</dbReference>
<evidence type="ECO:0000256" key="1">
    <source>
        <dbReference type="SAM" id="SignalP"/>
    </source>
</evidence>
<reference evidence="2" key="1">
    <citation type="submission" date="2014-12" db="EMBL/GenBank/DDBJ databases">
        <title>Insight into the proteome of Arion vulgaris.</title>
        <authorList>
            <person name="Aradska J."/>
            <person name="Bulat T."/>
            <person name="Smidak R."/>
            <person name="Sarate P."/>
            <person name="Gangsoo J."/>
            <person name="Sialana F."/>
            <person name="Bilban M."/>
            <person name="Lubec G."/>
        </authorList>
    </citation>
    <scope>NUCLEOTIDE SEQUENCE</scope>
    <source>
        <tissue evidence="2">Skin</tissue>
    </source>
</reference>
<accession>A0A0B7AXC8</accession>
<sequence>MITETMLLWLVHLLLCVVWSKDQIPQWECNSVRPYGSHVDQPSLSWVPEIH</sequence>
<protein>
    <submittedName>
        <fullName evidence="2">Uncharacterized protein</fullName>
    </submittedName>
</protein>
<keyword evidence="1" id="KW-0732">Signal</keyword>
<feature type="signal peptide" evidence="1">
    <location>
        <begin position="1"/>
        <end position="20"/>
    </location>
</feature>
<name>A0A0B7AXC8_9EUPU</name>
<dbReference type="EMBL" id="HACG01038785">
    <property type="protein sequence ID" value="CEK85650.1"/>
    <property type="molecule type" value="Transcribed_RNA"/>
</dbReference>
<organism evidence="2">
    <name type="scientific">Arion vulgaris</name>
    <dbReference type="NCBI Taxonomy" id="1028688"/>
    <lineage>
        <taxon>Eukaryota</taxon>
        <taxon>Metazoa</taxon>
        <taxon>Spiralia</taxon>
        <taxon>Lophotrochozoa</taxon>
        <taxon>Mollusca</taxon>
        <taxon>Gastropoda</taxon>
        <taxon>Heterobranchia</taxon>
        <taxon>Euthyneura</taxon>
        <taxon>Panpulmonata</taxon>
        <taxon>Eupulmonata</taxon>
        <taxon>Stylommatophora</taxon>
        <taxon>Helicina</taxon>
        <taxon>Arionoidea</taxon>
        <taxon>Arionidae</taxon>
        <taxon>Arion</taxon>
    </lineage>
</organism>
<proteinExistence type="predicted"/>
<evidence type="ECO:0000313" key="2">
    <source>
        <dbReference type="EMBL" id="CEK85649.1"/>
    </source>
</evidence>